<evidence type="ECO:0000313" key="2">
    <source>
        <dbReference type="EMBL" id="MEU6803945.1"/>
    </source>
</evidence>
<proteinExistence type="predicted"/>
<evidence type="ECO:0000313" key="3">
    <source>
        <dbReference type="Proteomes" id="UP001551189"/>
    </source>
</evidence>
<gene>
    <name evidence="2" type="ORF">ABZ931_23485</name>
</gene>
<comment type="caution">
    <text evidence="2">The sequence shown here is derived from an EMBL/GenBank/DDBJ whole genome shotgun (WGS) entry which is preliminary data.</text>
</comment>
<feature type="compositionally biased region" description="Low complexity" evidence="1">
    <location>
        <begin position="113"/>
        <end position="125"/>
    </location>
</feature>
<keyword evidence="3" id="KW-1185">Reference proteome</keyword>
<evidence type="ECO:0000256" key="1">
    <source>
        <dbReference type="SAM" id="MobiDB-lite"/>
    </source>
</evidence>
<organism evidence="2 3">
    <name type="scientific">Streptomyces neyagawaensis</name>
    <dbReference type="NCBI Taxonomy" id="42238"/>
    <lineage>
        <taxon>Bacteria</taxon>
        <taxon>Bacillati</taxon>
        <taxon>Actinomycetota</taxon>
        <taxon>Actinomycetes</taxon>
        <taxon>Kitasatosporales</taxon>
        <taxon>Streptomycetaceae</taxon>
        <taxon>Streptomyces</taxon>
    </lineage>
</organism>
<accession>A0ABV3B3D1</accession>
<sequence>MTGIHTGDVDVTVTLHRAEPAPDDGDWQDIVEISAHAASGELMVRGMMDDLTEELPVLSFDGPGTYRLRVHARGRYTPTDPTPDQVVDEATEWYLVQVWPAPAHDVAVLRPTTHSTVTTTGTPTRPQGPYSVAGMPSSG</sequence>
<dbReference type="Proteomes" id="UP001551189">
    <property type="component" value="Unassembled WGS sequence"/>
</dbReference>
<dbReference type="EMBL" id="JBEYXT010000116">
    <property type="protein sequence ID" value="MEU6803945.1"/>
    <property type="molecule type" value="Genomic_DNA"/>
</dbReference>
<protein>
    <submittedName>
        <fullName evidence="2">Uncharacterized protein</fullName>
    </submittedName>
</protein>
<reference evidence="2 3" key="1">
    <citation type="submission" date="2024-06" db="EMBL/GenBank/DDBJ databases">
        <title>The Natural Products Discovery Center: Release of the First 8490 Sequenced Strains for Exploring Actinobacteria Biosynthetic Diversity.</title>
        <authorList>
            <person name="Kalkreuter E."/>
            <person name="Kautsar S.A."/>
            <person name="Yang D."/>
            <person name="Bader C.D."/>
            <person name="Teijaro C.N."/>
            <person name="Fluegel L."/>
            <person name="Davis C.M."/>
            <person name="Simpson J.R."/>
            <person name="Lauterbach L."/>
            <person name="Steele A.D."/>
            <person name="Gui C."/>
            <person name="Meng S."/>
            <person name="Li G."/>
            <person name="Viehrig K."/>
            <person name="Ye F."/>
            <person name="Su P."/>
            <person name="Kiefer A.F."/>
            <person name="Nichols A."/>
            <person name="Cepeda A.J."/>
            <person name="Yan W."/>
            <person name="Fan B."/>
            <person name="Jiang Y."/>
            <person name="Adhikari A."/>
            <person name="Zheng C.-J."/>
            <person name="Schuster L."/>
            <person name="Cowan T.M."/>
            <person name="Smanski M.J."/>
            <person name="Chevrette M.G."/>
            <person name="De Carvalho L.P.S."/>
            <person name="Shen B."/>
        </authorList>
    </citation>
    <scope>NUCLEOTIDE SEQUENCE [LARGE SCALE GENOMIC DNA]</scope>
    <source>
        <strain evidence="2 3">NPDC046851</strain>
    </source>
</reference>
<feature type="region of interest" description="Disordered" evidence="1">
    <location>
        <begin position="113"/>
        <end position="139"/>
    </location>
</feature>
<name>A0ABV3B3D1_9ACTN</name>
<dbReference type="RefSeq" id="WP_359697984.1">
    <property type="nucleotide sequence ID" value="NZ_JBEYXT010000116.1"/>
</dbReference>